<dbReference type="PANTHER" id="PTHR10683:SF40">
    <property type="entry name" value="FRUCTOSE-6-PHOSPHATE ALDOLASE 1-RELATED"/>
    <property type="match status" value="1"/>
</dbReference>
<dbReference type="Gene3D" id="3.20.20.70">
    <property type="entry name" value="Aldolase class I"/>
    <property type="match status" value="1"/>
</dbReference>
<comment type="caution">
    <text evidence="2">The sequence shown here is derived from an EMBL/GenBank/DDBJ whole genome shotgun (WGS) entry which is preliminary data.</text>
</comment>
<dbReference type="InterPro" id="IPR013785">
    <property type="entry name" value="Aldolase_TIM"/>
</dbReference>
<dbReference type="GO" id="GO:0005975">
    <property type="term" value="P:carbohydrate metabolic process"/>
    <property type="evidence" value="ECO:0007669"/>
    <property type="project" value="InterPro"/>
</dbReference>
<dbReference type="AlphaFoldDB" id="A0A512DDL0"/>
<dbReference type="RefSeq" id="WP_186816559.1">
    <property type="nucleotide sequence ID" value="NZ_BAAARM010000004.1"/>
</dbReference>
<evidence type="ECO:0000313" key="3">
    <source>
        <dbReference type="Proteomes" id="UP000321181"/>
    </source>
</evidence>
<name>A0A512DDL0_9CELL</name>
<dbReference type="Pfam" id="PF00923">
    <property type="entry name" value="TAL_FSA"/>
    <property type="match status" value="1"/>
</dbReference>
<evidence type="ECO:0000256" key="1">
    <source>
        <dbReference type="ARBA" id="ARBA00023270"/>
    </source>
</evidence>
<protein>
    <submittedName>
        <fullName evidence="2">Transaldolase</fullName>
    </submittedName>
</protein>
<keyword evidence="1" id="KW-0704">Schiff base</keyword>
<dbReference type="PANTHER" id="PTHR10683">
    <property type="entry name" value="TRANSALDOLASE"/>
    <property type="match status" value="1"/>
</dbReference>
<gene>
    <name evidence="2" type="primary">mipB</name>
    <name evidence="2" type="ORF">CAE01nite_22840</name>
</gene>
<dbReference type="Proteomes" id="UP000321181">
    <property type="component" value="Unassembled WGS sequence"/>
</dbReference>
<proteinExistence type="predicted"/>
<accession>A0A512DDL0</accession>
<evidence type="ECO:0000313" key="2">
    <source>
        <dbReference type="EMBL" id="GEO34559.1"/>
    </source>
</evidence>
<reference evidence="2 3" key="1">
    <citation type="submission" date="2019-07" db="EMBL/GenBank/DDBJ databases">
        <title>Whole genome shotgun sequence of Cellulomonas aerilata NBRC 106308.</title>
        <authorList>
            <person name="Hosoyama A."/>
            <person name="Uohara A."/>
            <person name="Ohji S."/>
            <person name="Ichikawa N."/>
        </authorList>
    </citation>
    <scope>NUCLEOTIDE SEQUENCE [LARGE SCALE GENOMIC DNA]</scope>
    <source>
        <strain evidence="2 3">NBRC 106308</strain>
    </source>
</reference>
<organism evidence="2 3">
    <name type="scientific">Cellulomonas aerilata</name>
    <dbReference type="NCBI Taxonomy" id="515326"/>
    <lineage>
        <taxon>Bacteria</taxon>
        <taxon>Bacillati</taxon>
        <taxon>Actinomycetota</taxon>
        <taxon>Actinomycetes</taxon>
        <taxon>Micrococcales</taxon>
        <taxon>Cellulomonadaceae</taxon>
        <taxon>Cellulomonas</taxon>
    </lineage>
</organism>
<dbReference type="EMBL" id="BJYY01000014">
    <property type="protein sequence ID" value="GEO34559.1"/>
    <property type="molecule type" value="Genomic_DNA"/>
</dbReference>
<keyword evidence="3" id="KW-1185">Reference proteome</keyword>
<dbReference type="InterPro" id="IPR001585">
    <property type="entry name" value="TAL/FSA"/>
</dbReference>
<dbReference type="SUPFAM" id="SSF51569">
    <property type="entry name" value="Aldolase"/>
    <property type="match status" value="1"/>
</dbReference>
<sequence>MDLYLDSADREALGPLLRTGVFAGVTTNPLILERAGVRLGEVPELTRWLLDAGAREVFLQTTTSDVEAVVAEGHALRALSDRVVVKVPATVAGLTATAELARAGVPTLLTAVYHVRQAVLARAVGAAWIAPYLGRMTEAGRDGRRHVEQMQGILTGSGTRVLVASIRSVDDVHRLAVAGIDAVTVSAAVARELLEEPLTAAAVDQFDEAVTRLR</sequence>